<evidence type="ECO:0000256" key="1">
    <source>
        <dbReference type="ARBA" id="ARBA00023172"/>
    </source>
</evidence>
<dbReference type="InterPro" id="IPR011010">
    <property type="entry name" value="DNA_brk_join_enz"/>
</dbReference>
<proteinExistence type="predicted"/>
<dbReference type="GO" id="GO:0003677">
    <property type="term" value="F:DNA binding"/>
    <property type="evidence" value="ECO:0007669"/>
    <property type="project" value="InterPro"/>
</dbReference>
<dbReference type="RefSeq" id="WP_123868714.1">
    <property type="nucleotide sequence ID" value="NZ_CP033932.1"/>
</dbReference>
<keyword evidence="1" id="KW-0233">DNA recombination</keyword>
<dbReference type="SUPFAM" id="SSF56349">
    <property type="entry name" value="DNA breaking-rejoining enzymes"/>
    <property type="match status" value="1"/>
</dbReference>
<sequence>MKNFEVKIYIPSNREDRWYVYIYDNSVQKIVHKTYKGINTEPDLFKRELICEGFKKTLELELKNGWTPIKVKNKAKPLPQPYKNDLTIVEAYEKAFKFLSASKREEKTKSDYKTHKKFFLKAVEALNWNKNLFSELDQYHFNMIIEKMCELRKCSDVYFNKHLNLCKSFNTILVDKFIIKESKVKGLSEKDYSTPEKKLLTPEEQTKIIKHFRTICPQFITKLKVLYHLDLRPKEIRLLKVGMIDQEKWYFRLPSEITKNDKEAIVLIPDDLKNDLLKLDLSNPEHFLFGIELQRSRDRSKIFKPSLFPISKNAGNNLWRKEVKVKLKIDSDMYSLKKKNNNDKLSRGWSIEEVKEVNRHSTIEMTKIYATRYSEIVQEKQRDNYGTFD</sequence>
<evidence type="ECO:0000313" key="3">
    <source>
        <dbReference type="Proteomes" id="UP000271193"/>
    </source>
</evidence>
<name>A0A3G6T6X0_9FLAO</name>
<dbReference type="GO" id="GO:0015074">
    <property type="term" value="P:DNA integration"/>
    <property type="evidence" value="ECO:0007669"/>
    <property type="project" value="InterPro"/>
</dbReference>
<dbReference type="KEGG" id="cben:EG339_02555"/>
<keyword evidence="3" id="KW-1185">Reference proteome</keyword>
<dbReference type="EMBL" id="CP033932">
    <property type="protein sequence ID" value="AZB23577.1"/>
    <property type="molecule type" value="Genomic_DNA"/>
</dbReference>
<dbReference type="Gene3D" id="1.10.443.10">
    <property type="entry name" value="Intergrase catalytic core"/>
    <property type="match status" value="1"/>
</dbReference>
<dbReference type="Proteomes" id="UP000271193">
    <property type="component" value="Chromosome"/>
</dbReference>
<protein>
    <submittedName>
        <fullName evidence="2">Site-specific integrase</fullName>
    </submittedName>
</protein>
<organism evidence="2 3">
    <name type="scientific">Chryseobacterium bernardetii</name>
    <dbReference type="NCBI Taxonomy" id="1241978"/>
    <lineage>
        <taxon>Bacteria</taxon>
        <taxon>Pseudomonadati</taxon>
        <taxon>Bacteroidota</taxon>
        <taxon>Flavobacteriia</taxon>
        <taxon>Flavobacteriales</taxon>
        <taxon>Weeksellaceae</taxon>
        <taxon>Chryseobacterium group</taxon>
        <taxon>Chryseobacterium</taxon>
    </lineage>
</organism>
<evidence type="ECO:0000313" key="2">
    <source>
        <dbReference type="EMBL" id="AZB23577.1"/>
    </source>
</evidence>
<dbReference type="AlphaFoldDB" id="A0A3G6T6X0"/>
<gene>
    <name evidence="2" type="ORF">EG339_02555</name>
</gene>
<reference evidence="3" key="1">
    <citation type="submission" date="2018-11" db="EMBL/GenBank/DDBJ databases">
        <title>Proposal to divide the Flavobacteriaceae and reorganize its genera based on Amino Acid Identity values calculated from whole genome sequences.</title>
        <authorList>
            <person name="Nicholson A.C."/>
            <person name="Gulvik C.A."/>
            <person name="Whitney A.M."/>
            <person name="Humrighouse B.W."/>
            <person name="Bell M."/>
            <person name="Holmes B."/>
            <person name="Steigerwalt A.G."/>
            <person name="Villarma A."/>
            <person name="Sheth M."/>
            <person name="Batra D."/>
            <person name="Pryor J."/>
            <person name="Bernardet J.-F."/>
            <person name="Hugo C."/>
            <person name="Kampfer P."/>
            <person name="Newman J."/>
            <person name="McQuiston J.R."/>
        </authorList>
    </citation>
    <scope>NUCLEOTIDE SEQUENCE [LARGE SCALE GENOMIC DNA]</scope>
    <source>
        <strain evidence="3">G0229</strain>
    </source>
</reference>
<dbReference type="InterPro" id="IPR013762">
    <property type="entry name" value="Integrase-like_cat_sf"/>
</dbReference>
<accession>A0A3G6T6X0</accession>
<dbReference type="GO" id="GO:0006310">
    <property type="term" value="P:DNA recombination"/>
    <property type="evidence" value="ECO:0007669"/>
    <property type="project" value="UniProtKB-KW"/>
</dbReference>
<dbReference type="GeneID" id="99063681"/>